<accession>A0A4Y9ZZ43</accession>
<protein>
    <recommendedName>
        <fullName evidence="3">NADP-dependent oxidoreductase domain-containing protein</fullName>
    </recommendedName>
</protein>
<dbReference type="Gene3D" id="3.20.20.100">
    <property type="entry name" value="NADP-dependent oxidoreductase domain"/>
    <property type="match status" value="1"/>
</dbReference>
<feature type="domain" description="NADP-dependent oxidoreductase" evidence="3">
    <location>
        <begin position="3"/>
        <end position="130"/>
    </location>
</feature>
<evidence type="ECO:0000313" key="5">
    <source>
        <dbReference type="Proteomes" id="UP000298061"/>
    </source>
</evidence>
<dbReference type="OrthoDB" id="48988at2759"/>
<proteinExistence type="inferred from homology"/>
<dbReference type="Proteomes" id="UP000298061">
    <property type="component" value="Unassembled WGS sequence"/>
</dbReference>
<comment type="similarity">
    <text evidence="2">Belongs to the aldo/keto reductase family. Aldo/keto reductase 2 subfamily.</text>
</comment>
<keyword evidence="5" id="KW-1185">Reference proteome</keyword>
<dbReference type="InterPro" id="IPR050523">
    <property type="entry name" value="AKR_Detox_Biosynth"/>
</dbReference>
<evidence type="ECO:0000256" key="2">
    <source>
        <dbReference type="ARBA" id="ARBA00038157"/>
    </source>
</evidence>
<keyword evidence="1" id="KW-0521">NADP</keyword>
<evidence type="ECO:0000259" key="3">
    <source>
        <dbReference type="Pfam" id="PF00248"/>
    </source>
</evidence>
<dbReference type="Pfam" id="PF00248">
    <property type="entry name" value="Aldo_ket_red"/>
    <property type="match status" value="1"/>
</dbReference>
<dbReference type="PANTHER" id="PTHR43364">
    <property type="entry name" value="NADH-SPECIFIC METHYLGLYOXAL REDUCTASE-RELATED"/>
    <property type="match status" value="1"/>
</dbReference>
<dbReference type="EMBL" id="SFCI01000390">
    <property type="protein sequence ID" value="TFY80112.1"/>
    <property type="molecule type" value="Genomic_DNA"/>
</dbReference>
<dbReference type="SUPFAM" id="SSF51430">
    <property type="entry name" value="NAD(P)-linked oxidoreductase"/>
    <property type="match status" value="1"/>
</dbReference>
<evidence type="ECO:0000313" key="4">
    <source>
        <dbReference type="EMBL" id="TFY80112.1"/>
    </source>
</evidence>
<comment type="caution">
    <text evidence="4">The sequence shown here is derived from an EMBL/GenBank/DDBJ whole genome shotgun (WGS) entry which is preliminary data.</text>
</comment>
<evidence type="ECO:0000256" key="1">
    <source>
        <dbReference type="ARBA" id="ARBA00022857"/>
    </source>
</evidence>
<dbReference type="InterPro" id="IPR036812">
    <property type="entry name" value="NAD(P)_OxRdtase_dom_sf"/>
</dbReference>
<dbReference type="AlphaFoldDB" id="A0A4Y9ZZ43"/>
<name>A0A4Y9ZZ43_9AGAM</name>
<dbReference type="InterPro" id="IPR023210">
    <property type="entry name" value="NADP_OxRdtase_dom"/>
</dbReference>
<organism evidence="4 5">
    <name type="scientific">Hericium alpestre</name>
    <dbReference type="NCBI Taxonomy" id="135208"/>
    <lineage>
        <taxon>Eukaryota</taxon>
        <taxon>Fungi</taxon>
        <taxon>Dikarya</taxon>
        <taxon>Basidiomycota</taxon>
        <taxon>Agaricomycotina</taxon>
        <taxon>Agaricomycetes</taxon>
        <taxon>Russulales</taxon>
        <taxon>Hericiaceae</taxon>
        <taxon>Hericium</taxon>
    </lineage>
</organism>
<gene>
    <name evidence="4" type="ORF">EWM64_g3900</name>
</gene>
<sequence>MGSMDKEQSFALLDAYFEAGGNFIDVANNYEAGSTIEEEQNGLKCVSKNKTSERFIKEWMESLGVPDYIVLATNVSRYSAARCLHVDTFATKLRIDYIDILYLRWWDWDTSVEDIMDSLHNLFFSGKMLYLVSRLTAARLLSSRLCIQDMPA</sequence>
<dbReference type="PANTHER" id="PTHR43364:SF7">
    <property type="entry name" value="NADP-DEPENDENT OXIDOREDUCTASE DOMAIN-CONTAINING PROTEIN-RELATED"/>
    <property type="match status" value="1"/>
</dbReference>
<reference evidence="4 5" key="1">
    <citation type="submission" date="2019-02" db="EMBL/GenBank/DDBJ databases">
        <title>Genome sequencing of the rare red list fungi Hericium alpestre (H. flagellum).</title>
        <authorList>
            <person name="Buettner E."/>
            <person name="Kellner H."/>
        </authorList>
    </citation>
    <scope>NUCLEOTIDE SEQUENCE [LARGE SCALE GENOMIC DNA]</scope>
    <source>
        <strain evidence="4 5">DSM 108284</strain>
    </source>
</reference>
<dbReference type="STRING" id="135208.A0A4Y9ZZ43"/>